<dbReference type="AlphaFoldDB" id="I4CBJ4"/>
<reference evidence="2" key="1">
    <citation type="submission" date="2012-06" db="EMBL/GenBank/DDBJ databases">
        <title>Complete sequence of chromosome of Desulfomonile tiedjei DSM 6799.</title>
        <authorList>
            <person name="Lucas S."/>
            <person name="Copeland A."/>
            <person name="Lapidus A."/>
            <person name="Glavina del Rio T."/>
            <person name="Dalin E."/>
            <person name="Tice H."/>
            <person name="Bruce D."/>
            <person name="Goodwin L."/>
            <person name="Pitluck S."/>
            <person name="Peters L."/>
            <person name="Ovchinnikova G."/>
            <person name="Zeytun A."/>
            <person name="Lu M."/>
            <person name="Kyrpides N."/>
            <person name="Mavromatis K."/>
            <person name="Ivanova N."/>
            <person name="Brettin T."/>
            <person name="Detter J.C."/>
            <person name="Han C."/>
            <person name="Larimer F."/>
            <person name="Land M."/>
            <person name="Hauser L."/>
            <person name="Markowitz V."/>
            <person name="Cheng J.-F."/>
            <person name="Hugenholtz P."/>
            <person name="Woyke T."/>
            <person name="Wu D."/>
            <person name="Spring S."/>
            <person name="Schroeder M."/>
            <person name="Brambilla E."/>
            <person name="Klenk H.-P."/>
            <person name="Eisen J.A."/>
        </authorList>
    </citation>
    <scope>NUCLEOTIDE SEQUENCE [LARGE SCALE GENOMIC DNA]</scope>
    <source>
        <strain evidence="2">ATCC 49306 / DSM 6799 / DCB-1</strain>
    </source>
</reference>
<accession>I4CBJ4</accession>
<proteinExistence type="predicted"/>
<dbReference type="Gene3D" id="3.40.630.30">
    <property type="match status" value="1"/>
</dbReference>
<dbReference type="RefSeq" id="WP_014812055.1">
    <property type="nucleotide sequence ID" value="NC_018025.1"/>
</dbReference>
<organism evidence="1 2">
    <name type="scientific">Desulfomonile tiedjei (strain ATCC 49306 / DSM 6799 / DCB-1)</name>
    <dbReference type="NCBI Taxonomy" id="706587"/>
    <lineage>
        <taxon>Bacteria</taxon>
        <taxon>Pseudomonadati</taxon>
        <taxon>Thermodesulfobacteriota</taxon>
        <taxon>Desulfomonilia</taxon>
        <taxon>Desulfomonilales</taxon>
        <taxon>Desulfomonilaceae</taxon>
        <taxon>Desulfomonile</taxon>
    </lineage>
</organism>
<dbReference type="KEGG" id="dti:Desti_4301"/>
<evidence type="ECO:0000313" key="2">
    <source>
        <dbReference type="Proteomes" id="UP000006055"/>
    </source>
</evidence>
<gene>
    <name evidence="1" type="ordered locus">Desti_4301</name>
</gene>
<sequence>MAILDLCSRTLEVIRAPRIGICMFGDGNAKKTYEMYIQRHPRFFFIKSKTIGVALLQLPHTFDAYLKDKPSVQRARNKALKRGYTFHTIRAIDHVDEILAINTSVPIRQGSPMRREYVDRKLVENFCSSAGDIFGVFGPDGKLAAYDHNFICGDVFTGTRMLAHNDHLRNGAMYFLVTEAIRDRIEMRNRLGYPNWGMYDTIWGCSPGLLFFKKRLGFAPYRVKWIWNDSRTRCAETFSARLEELKKRYTSGLVGVWSDFDGFSEIVLNAAEFL</sequence>
<dbReference type="HOGENOM" id="CLU_1154989_0_0_7"/>
<evidence type="ECO:0000313" key="1">
    <source>
        <dbReference type="EMBL" id="AFM26935.1"/>
    </source>
</evidence>
<dbReference type="STRING" id="706587.Desti_4301"/>
<dbReference type="EMBL" id="CP003360">
    <property type="protein sequence ID" value="AFM26935.1"/>
    <property type="molecule type" value="Genomic_DNA"/>
</dbReference>
<dbReference type="eggNOG" id="COG0456">
    <property type="taxonomic scope" value="Bacteria"/>
</dbReference>
<protein>
    <submittedName>
        <fullName evidence="1">Uncharacterized protein</fullName>
    </submittedName>
</protein>
<keyword evidence="2" id="KW-1185">Reference proteome</keyword>
<dbReference type="InterPro" id="IPR016181">
    <property type="entry name" value="Acyl_CoA_acyltransferase"/>
</dbReference>
<dbReference type="SUPFAM" id="SSF55729">
    <property type="entry name" value="Acyl-CoA N-acyltransferases (Nat)"/>
    <property type="match status" value="1"/>
</dbReference>
<dbReference type="Proteomes" id="UP000006055">
    <property type="component" value="Chromosome"/>
</dbReference>
<dbReference type="OrthoDB" id="5950343at2"/>
<name>I4CBJ4_DESTA</name>